<feature type="domain" description="T-SNARE coiled-coil homology" evidence="3">
    <location>
        <begin position="217"/>
        <end position="279"/>
    </location>
</feature>
<evidence type="ECO:0000259" key="3">
    <source>
        <dbReference type="PROSITE" id="PS50192"/>
    </source>
</evidence>
<evidence type="ECO:0000256" key="1">
    <source>
        <dbReference type="SAM" id="Coils"/>
    </source>
</evidence>
<dbReference type="SUPFAM" id="SSF52833">
    <property type="entry name" value="Thioredoxin-like"/>
    <property type="match status" value="1"/>
</dbReference>
<proteinExistence type="predicted"/>
<name>A0A9Q0M0E6_ANAIG</name>
<dbReference type="CDD" id="cd02066">
    <property type="entry name" value="GRX_family"/>
    <property type="match status" value="1"/>
</dbReference>
<evidence type="ECO:0000256" key="2">
    <source>
        <dbReference type="SAM" id="Phobius"/>
    </source>
</evidence>
<evidence type="ECO:0000313" key="4">
    <source>
        <dbReference type="EMBL" id="KAJ5080768.1"/>
    </source>
</evidence>
<dbReference type="Gene3D" id="1.20.5.110">
    <property type="match status" value="1"/>
</dbReference>
<feature type="transmembrane region" description="Helical" evidence="2">
    <location>
        <begin position="288"/>
        <end position="308"/>
    </location>
</feature>
<dbReference type="OrthoDB" id="9932926at2759"/>
<keyword evidence="2" id="KW-1133">Transmembrane helix</keyword>
<keyword evidence="2" id="KW-0812">Transmembrane</keyword>
<dbReference type="EMBL" id="JAPDFW010000001">
    <property type="protein sequence ID" value="KAJ5080768.1"/>
    <property type="molecule type" value="Genomic_DNA"/>
</dbReference>
<keyword evidence="2" id="KW-0472">Membrane</keyword>
<sequence>MQVEIFSSFATSSLNAKKYEQSMRFLLDIKKIKYEIYDIGTDADKKEEMFRRSGKKTFPQLHVNGKFIGEWEEVENLNETDELDKILDDQEELEVLMEETTSKVNERNRLRQEKENTTELNREIQKNFAEIKKEMARLDSLLTEAFKNPQKEDIPIVELERRKNKIRKVQNQYEVTSNKFNHYNFETQPLLSEPQQIYEETNETKGLDDHQLIDYQKKVMEDQDNDLEAMYHSIKNQQHIAINISEELDVHDKILNDLGKSSDKVEVKLKIHTRRGNKLGKITTKKGLICLIVLLIAFIIFLASTHWGCDYWKC</sequence>
<organism evidence="4 5">
    <name type="scientific">Anaeramoeba ignava</name>
    <name type="common">Anaerobic marine amoeba</name>
    <dbReference type="NCBI Taxonomy" id="1746090"/>
    <lineage>
        <taxon>Eukaryota</taxon>
        <taxon>Metamonada</taxon>
        <taxon>Anaeramoebidae</taxon>
        <taxon>Anaeramoeba</taxon>
    </lineage>
</organism>
<dbReference type="PROSITE" id="PS50192">
    <property type="entry name" value="T_SNARE"/>
    <property type="match status" value="1"/>
</dbReference>
<dbReference type="CDD" id="cd15841">
    <property type="entry name" value="SNARE_Qc"/>
    <property type="match status" value="1"/>
</dbReference>
<reference evidence="4" key="1">
    <citation type="submission" date="2022-10" db="EMBL/GenBank/DDBJ databases">
        <title>Novel sulphate-reducing endosymbionts in the free-living metamonad Anaeramoeba.</title>
        <authorList>
            <person name="Jerlstrom-Hultqvist J."/>
            <person name="Cepicka I."/>
            <person name="Gallot-Lavallee L."/>
            <person name="Salas-Leiva D."/>
            <person name="Curtis B.A."/>
            <person name="Zahonova K."/>
            <person name="Pipaliya S."/>
            <person name="Dacks J."/>
            <person name="Roger A.J."/>
        </authorList>
    </citation>
    <scope>NUCLEOTIDE SEQUENCE</scope>
    <source>
        <strain evidence="4">BMAN</strain>
    </source>
</reference>
<dbReference type="SUPFAM" id="SSF58038">
    <property type="entry name" value="SNARE fusion complex"/>
    <property type="match status" value="1"/>
</dbReference>
<gene>
    <name evidence="4" type="ORF">M0811_13746</name>
</gene>
<feature type="coiled-coil region" evidence="1">
    <location>
        <begin position="83"/>
        <end position="179"/>
    </location>
</feature>
<dbReference type="InterPro" id="IPR036249">
    <property type="entry name" value="Thioredoxin-like_sf"/>
</dbReference>
<dbReference type="InterPro" id="IPR002109">
    <property type="entry name" value="Glutaredoxin"/>
</dbReference>
<protein>
    <submittedName>
        <fullName evidence="4">Syntaxin-51-related</fullName>
    </submittedName>
</protein>
<dbReference type="Pfam" id="PF00462">
    <property type="entry name" value="Glutaredoxin"/>
    <property type="match status" value="1"/>
</dbReference>
<dbReference type="InterPro" id="IPR000727">
    <property type="entry name" value="T_SNARE_dom"/>
</dbReference>
<dbReference type="Proteomes" id="UP001149090">
    <property type="component" value="Unassembled WGS sequence"/>
</dbReference>
<keyword evidence="1" id="KW-0175">Coiled coil</keyword>
<dbReference type="AlphaFoldDB" id="A0A9Q0M0E6"/>
<keyword evidence="5" id="KW-1185">Reference proteome</keyword>
<accession>A0A9Q0M0E6</accession>
<dbReference type="Gene3D" id="3.40.30.10">
    <property type="entry name" value="Glutaredoxin"/>
    <property type="match status" value="1"/>
</dbReference>
<dbReference type="PROSITE" id="PS51354">
    <property type="entry name" value="GLUTAREDOXIN_2"/>
    <property type="match status" value="1"/>
</dbReference>
<comment type="caution">
    <text evidence="4">The sequence shown here is derived from an EMBL/GenBank/DDBJ whole genome shotgun (WGS) entry which is preliminary data.</text>
</comment>
<dbReference type="OMA" id="LASTHWG"/>
<evidence type="ECO:0000313" key="5">
    <source>
        <dbReference type="Proteomes" id="UP001149090"/>
    </source>
</evidence>